<protein>
    <submittedName>
        <fullName evidence="1">Uncharacterized protein</fullName>
    </submittedName>
</protein>
<organism evidence="1 2">
    <name type="scientific">Ensete ventricosum</name>
    <name type="common">Abyssinian banana</name>
    <name type="synonym">Musa ensete</name>
    <dbReference type="NCBI Taxonomy" id="4639"/>
    <lineage>
        <taxon>Eukaryota</taxon>
        <taxon>Viridiplantae</taxon>
        <taxon>Streptophyta</taxon>
        <taxon>Embryophyta</taxon>
        <taxon>Tracheophyta</taxon>
        <taxon>Spermatophyta</taxon>
        <taxon>Magnoliopsida</taxon>
        <taxon>Liliopsida</taxon>
        <taxon>Zingiberales</taxon>
        <taxon>Musaceae</taxon>
        <taxon>Ensete</taxon>
    </lineage>
</organism>
<name>A0A427B7A7_ENSVE</name>
<dbReference type="EMBL" id="AMZH03000317">
    <property type="protein sequence ID" value="RRT84380.1"/>
    <property type="molecule type" value="Genomic_DNA"/>
</dbReference>
<evidence type="ECO:0000313" key="1">
    <source>
        <dbReference type="EMBL" id="RRT84380.1"/>
    </source>
</evidence>
<comment type="caution">
    <text evidence="1">The sequence shown here is derived from an EMBL/GenBank/DDBJ whole genome shotgun (WGS) entry which is preliminary data.</text>
</comment>
<gene>
    <name evidence="1" type="ORF">B296_00014762</name>
</gene>
<sequence length="111" mass="12171">MHTNHFEPFVDSDAENVGLADDEAVVAAVPHFYAHAQTRPLTIAVVVPGTGQRRALKLRFPLNFPVMVGSSTNFAAYVDLVKKILELQENMTGIAVASVNYFELVALHLVH</sequence>
<reference evidence="1 2" key="1">
    <citation type="journal article" date="2014" name="Agronomy (Basel)">
        <title>A Draft Genome Sequence for Ensete ventricosum, the Drought-Tolerant Tree Against Hunger.</title>
        <authorList>
            <person name="Harrison J."/>
            <person name="Moore K.A."/>
            <person name="Paszkiewicz K."/>
            <person name="Jones T."/>
            <person name="Grant M."/>
            <person name="Ambacheew D."/>
            <person name="Muzemil S."/>
            <person name="Studholme D.J."/>
        </authorList>
    </citation>
    <scope>NUCLEOTIDE SEQUENCE [LARGE SCALE GENOMIC DNA]</scope>
</reference>
<proteinExistence type="predicted"/>
<dbReference type="Proteomes" id="UP000287651">
    <property type="component" value="Unassembled WGS sequence"/>
</dbReference>
<dbReference type="AlphaFoldDB" id="A0A427B7A7"/>
<accession>A0A427B7A7</accession>
<evidence type="ECO:0000313" key="2">
    <source>
        <dbReference type="Proteomes" id="UP000287651"/>
    </source>
</evidence>